<reference evidence="2" key="1">
    <citation type="journal article" date="2023" name="Nat. Plants">
        <title>Single-cell RNA sequencing provides a high-resolution roadmap for understanding the multicellular compartmentation of specialized metabolism.</title>
        <authorList>
            <person name="Sun S."/>
            <person name="Shen X."/>
            <person name="Li Y."/>
            <person name="Li Y."/>
            <person name="Wang S."/>
            <person name="Li R."/>
            <person name="Zhang H."/>
            <person name="Shen G."/>
            <person name="Guo B."/>
            <person name="Wei J."/>
            <person name="Xu J."/>
            <person name="St-Pierre B."/>
            <person name="Chen S."/>
            <person name="Sun C."/>
        </authorList>
    </citation>
    <scope>NUCLEOTIDE SEQUENCE [LARGE SCALE GENOMIC DNA]</scope>
</reference>
<dbReference type="EMBL" id="CM044701">
    <property type="protein sequence ID" value="KAI5682560.1"/>
    <property type="molecule type" value="Genomic_DNA"/>
</dbReference>
<proteinExistence type="predicted"/>
<protein>
    <submittedName>
        <fullName evidence="1">Uncharacterized protein</fullName>
    </submittedName>
</protein>
<comment type="caution">
    <text evidence="1">The sequence shown here is derived from an EMBL/GenBank/DDBJ whole genome shotgun (WGS) entry which is preliminary data.</text>
</comment>
<gene>
    <name evidence="1" type="ORF">M9H77_03788</name>
</gene>
<evidence type="ECO:0000313" key="1">
    <source>
        <dbReference type="EMBL" id="KAI5682560.1"/>
    </source>
</evidence>
<dbReference type="Proteomes" id="UP001060085">
    <property type="component" value="Linkage Group LG01"/>
</dbReference>
<evidence type="ECO:0000313" key="2">
    <source>
        <dbReference type="Proteomes" id="UP001060085"/>
    </source>
</evidence>
<sequence length="172" mass="18642">MNPDELLEDINLADSSGAVEDMEDAGEEEEETESDTELSFESNEELIFSISISVFQFPSAMLYFLYTGIMRGKGKRGSSTTREKGKNKSISAPFTKAGSSSDAPTDPIQDGQPPYSNPPILDDHPPINLQGRRSETNESLVVVPSPAETHPTPTPTSDFVEPTNQSAETITS</sequence>
<name>A0ACC0CCE0_CATRO</name>
<accession>A0ACC0CCE0</accession>
<organism evidence="1 2">
    <name type="scientific">Catharanthus roseus</name>
    <name type="common">Madagascar periwinkle</name>
    <name type="synonym">Vinca rosea</name>
    <dbReference type="NCBI Taxonomy" id="4058"/>
    <lineage>
        <taxon>Eukaryota</taxon>
        <taxon>Viridiplantae</taxon>
        <taxon>Streptophyta</taxon>
        <taxon>Embryophyta</taxon>
        <taxon>Tracheophyta</taxon>
        <taxon>Spermatophyta</taxon>
        <taxon>Magnoliopsida</taxon>
        <taxon>eudicotyledons</taxon>
        <taxon>Gunneridae</taxon>
        <taxon>Pentapetalae</taxon>
        <taxon>asterids</taxon>
        <taxon>lamiids</taxon>
        <taxon>Gentianales</taxon>
        <taxon>Apocynaceae</taxon>
        <taxon>Rauvolfioideae</taxon>
        <taxon>Vinceae</taxon>
        <taxon>Catharanthinae</taxon>
        <taxon>Catharanthus</taxon>
    </lineage>
</organism>
<keyword evidence="2" id="KW-1185">Reference proteome</keyword>